<dbReference type="AlphaFoldDB" id="A0A6G0Z3X8"/>
<evidence type="ECO:0000313" key="2">
    <source>
        <dbReference type="Proteomes" id="UP000478052"/>
    </source>
</evidence>
<dbReference type="EMBL" id="VUJU01001476">
    <property type="protein sequence ID" value="KAF0765134.1"/>
    <property type="molecule type" value="Genomic_DNA"/>
</dbReference>
<accession>A0A6G0Z3X8</accession>
<name>A0A6G0Z3X8_APHCR</name>
<evidence type="ECO:0000313" key="1">
    <source>
        <dbReference type="EMBL" id="KAF0765134.1"/>
    </source>
</evidence>
<keyword evidence="2" id="KW-1185">Reference proteome</keyword>
<sequence length="77" mass="9065">METLNNNTKKRILANKKKITNTWKITIGNNTLNQINLQNVLYYEQKKVKLGIRWECVHKDLCNGTVTTDEEITTYCY</sequence>
<dbReference type="Proteomes" id="UP000478052">
    <property type="component" value="Unassembled WGS sequence"/>
</dbReference>
<reference evidence="1 2" key="1">
    <citation type="submission" date="2019-08" db="EMBL/GenBank/DDBJ databases">
        <title>Whole genome of Aphis craccivora.</title>
        <authorList>
            <person name="Voronova N.V."/>
            <person name="Shulinski R.S."/>
            <person name="Bandarenka Y.V."/>
            <person name="Zhorov D.G."/>
            <person name="Warner D."/>
        </authorList>
    </citation>
    <scope>NUCLEOTIDE SEQUENCE [LARGE SCALE GENOMIC DNA]</scope>
    <source>
        <strain evidence="1">180601</strain>
        <tissue evidence="1">Whole Body</tissue>
    </source>
</reference>
<protein>
    <submittedName>
        <fullName evidence="1">FLYWCH-type domain-containing protein</fullName>
    </submittedName>
</protein>
<organism evidence="1 2">
    <name type="scientific">Aphis craccivora</name>
    <name type="common">Cowpea aphid</name>
    <dbReference type="NCBI Taxonomy" id="307492"/>
    <lineage>
        <taxon>Eukaryota</taxon>
        <taxon>Metazoa</taxon>
        <taxon>Ecdysozoa</taxon>
        <taxon>Arthropoda</taxon>
        <taxon>Hexapoda</taxon>
        <taxon>Insecta</taxon>
        <taxon>Pterygota</taxon>
        <taxon>Neoptera</taxon>
        <taxon>Paraneoptera</taxon>
        <taxon>Hemiptera</taxon>
        <taxon>Sternorrhyncha</taxon>
        <taxon>Aphidomorpha</taxon>
        <taxon>Aphidoidea</taxon>
        <taxon>Aphididae</taxon>
        <taxon>Aphidini</taxon>
        <taxon>Aphis</taxon>
        <taxon>Aphis</taxon>
    </lineage>
</organism>
<proteinExistence type="predicted"/>
<comment type="caution">
    <text evidence="1">The sequence shown here is derived from an EMBL/GenBank/DDBJ whole genome shotgun (WGS) entry which is preliminary data.</text>
</comment>
<feature type="non-terminal residue" evidence="1">
    <location>
        <position position="77"/>
    </location>
</feature>
<gene>
    <name evidence="1" type="ORF">FWK35_00010140</name>
</gene>